<proteinExistence type="predicted"/>
<dbReference type="AlphaFoldDB" id="A0A7G6TSR8"/>
<evidence type="ECO:0000313" key="3">
    <source>
        <dbReference type="Proteomes" id="UP000515291"/>
    </source>
</evidence>
<evidence type="ECO:0000313" key="2">
    <source>
        <dbReference type="EMBL" id="QND69800.1"/>
    </source>
</evidence>
<gene>
    <name evidence="2" type="ORF">HB776_17255</name>
</gene>
<dbReference type="KEGG" id="trb:HB776_17255"/>
<dbReference type="Proteomes" id="UP000515291">
    <property type="component" value="Chromosome"/>
</dbReference>
<protein>
    <submittedName>
        <fullName evidence="2">Uncharacterized protein</fullName>
    </submittedName>
</protein>
<accession>A0A7G6TSR8</accession>
<dbReference type="RefSeq" id="WP_184520282.1">
    <property type="nucleotide sequence ID" value="NZ_CP050292.1"/>
</dbReference>
<dbReference type="EMBL" id="CP050292">
    <property type="protein sequence ID" value="QND69800.1"/>
    <property type="molecule type" value="Genomic_DNA"/>
</dbReference>
<reference evidence="3" key="1">
    <citation type="journal article" date="2020" name="Mol. Plant Microbe">
        <title>Rhizobial microsymbionts of the narrowly endemic Oxytropis species growing in Kamchatka are characterized by significant genetic diversity and possess a set of genes that are associated with T3SS and T6SS secretion systems and can affect the development of symbiosis.</title>
        <authorList>
            <person name="Safronova V."/>
            <person name="Guro P."/>
            <person name="Sazanova A."/>
            <person name="Kuznetsova I."/>
            <person name="Belimov A."/>
            <person name="Yakubov V."/>
            <person name="Chirak E."/>
            <person name="Afonin A."/>
            <person name="Gogolev Y."/>
            <person name="Andronov E."/>
            <person name="Tikhonovich I."/>
        </authorList>
    </citation>
    <scope>NUCLEOTIDE SEQUENCE [LARGE SCALE GENOMIC DNA]</scope>
    <source>
        <strain evidence="3">581</strain>
    </source>
</reference>
<name>A0A7G6TSR8_9BRAD</name>
<sequence length="76" mass="8456">MKDFLASIEKLRIDAAEAGLVRDLATDPTKRAMYARLHDQLTRLADEVQHASLRSAVPPMQLLPVEPENSKTQSQA</sequence>
<evidence type="ECO:0000256" key="1">
    <source>
        <dbReference type="SAM" id="MobiDB-lite"/>
    </source>
</evidence>
<organism evidence="2 3">
    <name type="scientific">Tardiphaga robiniae</name>
    <dbReference type="NCBI Taxonomy" id="943830"/>
    <lineage>
        <taxon>Bacteria</taxon>
        <taxon>Pseudomonadati</taxon>
        <taxon>Pseudomonadota</taxon>
        <taxon>Alphaproteobacteria</taxon>
        <taxon>Hyphomicrobiales</taxon>
        <taxon>Nitrobacteraceae</taxon>
        <taxon>Tardiphaga</taxon>
    </lineage>
</organism>
<feature type="region of interest" description="Disordered" evidence="1">
    <location>
        <begin position="55"/>
        <end position="76"/>
    </location>
</feature>